<dbReference type="Proteomes" id="UP000193090">
    <property type="component" value="Unassembled WGS sequence"/>
</dbReference>
<dbReference type="InterPro" id="IPR050109">
    <property type="entry name" value="HTH-type_TetR-like_transc_reg"/>
</dbReference>
<organism evidence="6 7">
    <name type="scientific">Mycolicibacillus trivialis</name>
    <dbReference type="NCBI Taxonomy" id="1798"/>
    <lineage>
        <taxon>Bacteria</taxon>
        <taxon>Bacillati</taxon>
        <taxon>Actinomycetota</taxon>
        <taxon>Actinomycetes</taxon>
        <taxon>Mycobacteriales</taxon>
        <taxon>Mycobacteriaceae</taxon>
        <taxon>Mycolicibacillus</taxon>
    </lineage>
</organism>
<evidence type="ECO:0000313" key="6">
    <source>
        <dbReference type="EMBL" id="ORX07263.1"/>
    </source>
</evidence>
<dbReference type="InterPro" id="IPR036271">
    <property type="entry name" value="Tet_transcr_reg_TetR-rel_C_sf"/>
</dbReference>
<dbReference type="InterPro" id="IPR023772">
    <property type="entry name" value="DNA-bd_HTH_TetR-type_CS"/>
</dbReference>
<keyword evidence="2 4" id="KW-0238">DNA-binding</keyword>
<evidence type="ECO:0000256" key="3">
    <source>
        <dbReference type="ARBA" id="ARBA00023163"/>
    </source>
</evidence>
<dbReference type="SUPFAM" id="SSF46689">
    <property type="entry name" value="Homeodomain-like"/>
    <property type="match status" value="1"/>
</dbReference>
<sequence length="223" mass="24153">MASVTRRPQATREQRRGDIERRLLAATEQLMTAGASFTELSVERLAAQAGISRASFYIYFQDKGELLRRLAAHVFGDLTAAAQNWWRVAWRSDPADVHRGMAGIIASYRQHQALLIALSEMSGYDEQVSETYRELVAGVAAALTAVIEAGQADGSIHADLPAAATAAALTWMVERSCQQGLPGSPPEYDATLADALTAIVRGALYPARRSDGDQVVGVHRRTT</sequence>
<evidence type="ECO:0000256" key="4">
    <source>
        <dbReference type="PROSITE-ProRule" id="PRU00335"/>
    </source>
</evidence>
<protein>
    <submittedName>
        <fullName evidence="6">TetR family transcriptional regulator</fullName>
    </submittedName>
</protein>
<dbReference type="InterPro" id="IPR049397">
    <property type="entry name" value="EthR_C"/>
</dbReference>
<dbReference type="OrthoDB" id="7186647at2"/>
<keyword evidence="1" id="KW-0805">Transcription regulation</keyword>
<dbReference type="InterPro" id="IPR009057">
    <property type="entry name" value="Homeodomain-like_sf"/>
</dbReference>
<reference evidence="6 7" key="1">
    <citation type="submission" date="2016-01" db="EMBL/GenBank/DDBJ databases">
        <title>The new phylogeny of the genus Mycobacterium.</title>
        <authorList>
            <person name="Tarcisio F."/>
            <person name="Conor M."/>
            <person name="Antonella G."/>
            <person name="Elisabetta G."/>
            <person name="Giulia F.S."/>
            <person name="Sara T."/>
            <person name="Anna F."/>
            <person name="Clotilde B."/>
            <person name="Roberto B."/>
            <person name="Veronica D.S."/>
            <person name="Fabio R."/>
            <person name="Monica P."/>
            <person name="Olivier J."/>
            <person name="Enrico T."/>
            <person name="Nicola S."/>
        </authorList>
    </citation>
    <scope>NUCLEOTIDE SEQUENCE [LARGE SCALE GENOMIC DNA]</scope>
    <source>
        <strain evidence="6 7">DSM 44153</strain>
    </source>
</reference>
<dbReference type="RefSeq" id="WP_085108863.1">
    <property type="nucleotide sequence ID" value="NZ_JACKSN010000149.1"/>
</dbReference>
<evidence type="ECO:0000256" key="1">
    <source>
        <dbReference type="ARBA" id="ARBA00023015"/>
    </source>
</evidence>
<gene>
    <name evidence="6" type="ORF">AWC30_00470</name>
</gene>
<dbReference type="SUPFAM" id="SSF48498">
    <property type="entry name" value="Tetracyclin repressor-like, C-terminal domain"/>
    <property type="match status" value="1"/>
</dbReference>
<keyword evidence="7" id="KW-1185">Reference proteome</keyword>
<dbReference type="AlphaFoldDB" id="A0A1X2ENG1"/>
<dbReference type="GO" id="GO:0003700">
    <property type="term" value="F:DNA-binding transcription factor activity"/>
    <property type="evidence" value="ECO:0007669"/>
    <property type="project" value="TreeGrafter"/>
</dbReference>
<dbReference type="EMBL" id="LQPZ01000012">
    <property type="protein sequence ID" value="ORX07263.1"/>
    <property type="molecule type" value="Genomic_DNA"/>
</dbReference>
<dbReference type="PANTHER" id="PTHR30055:SF234">
    <property type="entry name" value="HTH-TYPE TRANSCRIPTIONAL REGULATOR BETI"/>
    <property type="match status" value="1"/>
</dbReference>
<dbReference type="Gene3D" id="1.10.357.10">
    <property type="entry name" value="Tetracycline Repressor, domain 2"/>
    <property type="match status" value="1"/>
</dbReference>
<dbReference type="PROSITE" id="PS50977">
    <property type="entry name" value="HTH_TETR_2"/>
    <property type="match status" value="1"/>
</dbReference>
<dbReference type="Gene3D" id="1.10.10.60">
    <property type="entry name" value="Homeodomain-like"/>
    <property type="match status" value="1"/>
</dbReference>
<dbReference type="Pfam" id="PF00440">
    <property type="entry name" value="TetR_N"/>
    <property type="match status" value="1"/>
</dbReference>
<comment type="caution">
    <text evidence="6">The sequence shown here is derived from an EMBL/GenBank/DDBJ whole genome shotgun (WGS) entry which is preliminary data.</text>
</comment>
<proteinExistence type="predicted"/>
<name>A0A1X2ENG1_9MYCO</name>
<dbReference type="STRING" id="1798.AWC30_00470"/>
<evidence type="ECO:0000259" key="5">
    <source>
        <dbReference type="PROSITE" id="PS50977"/>
    </source>
</evidence>
<dbReference type="PANTHER" id="PTHR30055">
    <property type="entry name" value="HTH-TYPE TRANSCRIPTIONAL REGULATOR RUTR"/>
    <property type="match status" value="1"/>
</dbReference>
<dbReference type="GO" id="GO:0000976">
    <property type="term" value="F:transcription cis-regulatory region binding"/>
    <property type="evidence" value="ECO:0007669"/>
    <property type="project" value="TreeGrafter"/>
</dbReference>
<dbReference type="Pfam" id="PF21313">
    <property type="entry name" value="EthR_C"/>
    <property type="match status" value="1"/>
</dbReference>
<evidence type="ECO:0000256" key="2">
    <source>
        <dbReference type="ARBA" id="ARBA00023125"/>
    </source>
</evidence>
<feature type="DNA-binding region" description="H-T-H motif" evidence="4">
    <location>
        <begin position="41"/>
        <end position="60"/>
    </location>
</feature>
<dbReference type="PROSITE" id="PS01081">
    <property type="entry name" value="HTH_TETR_1"/>
    <property type="match status" value="1"/>
</dbReference>
<evidence type="ECO:0000313" key="7">
    <source>
        <dbReference type="Proteomes" id="UP000193090"/>
    </source>
</evidence>
<keyword evidence="3" id="KW-0804">Transcription</keyword>
<feature type="domain" description="HTH tetR-type" evidence="5">
    <location>
        <begin position="17"/>
        <end position="78"/>
    </location>
</feature>
<accession>A0A1X2ENG1</accession>
<dbReference type="InterPro" id="IPR001647">
    <property type="entry name" value="HTH_TetR"/>
</dbReference>